<organism evidence="3 4">
    <name type="scientific">Armadillidium nasatum</name>
    <dbReference type="NCBI Taxonomy" id="96803"/>
    <lineage>
        <taxon>Eukaryota</taxon>
        <taxon>Metazoa</taxon>
        <taxon>Ecdysozoa</taxon>
        <taxon>Arthropoda</taxon>
        <taxon>Crustacea</taxon>
        <taxon>Multicrustacea</taxon>
        <taxon>Malacostraca</taxon>
        <taxon>Eumalacostraca</taxon>
        <taxon>Peracarida</taxon>
        <taxon>Isopoda</taxon>
        <taxon>Oniscidea</taxon>
        <taxon>Crinocheta</taxon>
        <taxon>Armadillidiidae</taxon>
        <taxon>Armadillidium</taxon>
    </lineage>
</organism>
<dbReference type="PANTHER" id="PTHR45964">
    <property type="entry name" value="WSCD FAMILY MEMBER CG9164"/>
    <property type="match status" value="1"/>
</dbReference>
<gene>
    <name evidence="3" type="ORF">Anas_00789</name>
</gene>
<dbReference type="PANTHER" id="PTHR45964:SF5">
    <property type="entry name" value="WSCD FAMILY MEMBER CG9164"/>
    <property type="match status" value="1"/>
</dbReference>
<dbReference type="Pfam" id="PF00685">
    <property type="entry name" value="Sulfotransfer_1"/>
    <property type="match status" value="1"/>
</dbReference>
<comment type="similarity">
    <text evidence="1">Belongs to the WSCD family.</text>
</comment>
<dbReference type="InterPro" id="IPR000863">
    <property type="entry name" value="Sulfotransferase_dom"/>
</dbReference>
<dbReference type="OrthoDB" id="5985073at2759"/>
<dbReference type="Gene3D" id="3.40.50.300">
    <property type="entry name" value="P-loop containing nucleotide triphosphate hydrolases"/>
    <property type="match status" value="1"/>
</dbReference>
<evidence type="ECO:0000259" key="2">
    <source>
        <dbReference type="Pfam" id="PF00685"/>
    </source>
</evidence>
<evidence type="ECO:0000313" key="3">
    <source>
        <dbReference type="EMBL" id="KAB7497816.1"/>
    </source>
</evidence>
<name>A0A5N5SUA7_9CRUS</name>
<evidence type="ECO:0000313" key="4">
    <source>
        <dbReference type="Proteomes" id="UP000326759"/>
    </source>
</evidence>
<sequence length="267" mass="30869">MTVTRGTHKGSRLPWCKPLRWRIPPGPNTALVSFPGSGNTWLRYLLQQATGYYTGSVYKDYALLKNGFPAESVANGTVLVVKTHEWGPETRKIFSKAILLIREPVQSILAEFNRQSGGHIGHAPSDKYKRDKGKYWEKFTRTKAIVWMNTTLDWLQFEGSIHLVFYEDLISNLSDEMRRIINFLGVTVSDSDFSCMMKNKDGIYKRRKRKLPFEPFNKSLRLWIDKCREIVNKTIKEYLAGNDVAEFISRTNITFPLPKETKPNDIR</sequence>
<comment type="caution">
    <text evidence="3">The sequence shown here is derived from an EMBL/GenBank/DDBJ whole genome shotgun (WGS) entry which is preliminary data.</text>
</comment>
<accession>A0A5N5SUA7</accession>
<feature type="domain" description="Sulfotransferase" evidence="2">
    <location>
        <begin position="94"/>
        <end position="195"/>
    </location>
</feature>
<evidence type="ECO:0000256" key="1">
    <source>
        <dbReference type="ARBA" id="ARBA00010236"/>
    </source>
</evidence>
<protein>
    <submittedName>
        <fullName evidence="3">WSCD family member</fullName>
    </submittedName>
</protein>
<dbReference type="EMBL" id="SEYY01019887">
    <property type="protein sequence ID" value="KAB7497816.1"/>
    <property type="molecule type" value="Genomic_DNA"/>
</dbReference>
<dbReference type="SUPFAM" id="SSF52540">
    <property type="entry name" value="P-loop containing nucleoside triphosphate hydrolases"/>
    <property type="match status" value="1"/>
</dbReference>
<keyword evidence="4" id="KW-1185">Reference proteome</keyword>
<dbReference type="InterPro" id="IPR027417">
    <property type="entry name" value="P-loop_NTPase"/>
</dbReference>
<proteinExistence type="inferred from homology"/>
<reference evidence="3 4" key="1">
    <citation type="journal article" date="2019" name="PLoS Biol.">
        <title>Sex chromosomes control vertical transmission of feminizing Wolbachia symbionts in an isopod.</title>
        <authorList>
            <person name="Becking T."/>
            <person name="Chebbi M.A."/>
            <person name="Giraud I."/>
            <person name="Moumen B."/>
            <person name="Laverre T."/>
            <person name="Caubet Y."/>
            <person name="Peccoud J."/>
            <person name="Gilbert C."/>
            <person name="Cordaux R."/>
        </authorList>
    </citation>
    <scope>NUCLEOTIDE SEQUENCE [LARGE SCALE GENOMIC DNA]</scope>
    <source>
        <strain evidence="3">ANa2</strain>
        <tissue evidence="3">Whole body excluding digestive tract and cuticle</tissue>
    </source>
</reference>
<dbReference type="AlphaFoldDB" id="A0A5N5SUA7"/>
<dbReference type="InterPro" id="IPR051589">
    <property type="entry name" value="Sialate-O-sulfotransferase"/>
</dbReference>
<dbReference type="GO" id="GO:0008146">
    <property type="term" value="F:sulfotransferase activity"/>
    <property type="evidence" value="ECO:0007669"/>
    <property type="project" value="InterPro"/>
</dbReference>
<dbReference type="Proteomes" id="UP000326759">
    <property type="component" value="Unassembled WGS sequence"/>
</dbReference>